<name>A0AAQ3NSY9_VIGMU</name>
<reference evidence="1 2" key="1">
    <citation type="journal article" date="2023" name="Life. Sci Alliance">
        <title>Evolutionary insights into 3D genome organization and epigenetic landscape of Vigna mungo.</title>
        <authorList>
            <person name="Junaid A."/>
            <person name="Singh B."/>
            <person name="Bhatia S."/>
        </authorList>
    </citation>
    <scope>NUCLEOTIDE SEQUENCE [LARGE SCALE GENOMIC DNA]</scope>
    <source>
        <strain evidence="1">Urdbean</strain>
    </source>
</reference>
<gene>
    <name evidence="1" type="ORF">V8G54_013447</name>
</gene>
<organism evidence="1 2">
    <name type="scientific">Vigna mungo</name>
    <name type="common">Black gram</name>
    <name type="synonym">Phaseolus mungo</name>
    <dbReference type="NCBI Taxonomy" id="3915"/>
    <lineage>
        <taxon>Eukaryota</taxon>
        <taxon>Viridiplantae</taxon>
        <taxon>Streptophyta</taxon>
        <taxon>Embryophyta</taxon>
        <taxon>Tracheophyta</taxon>
        <taxon>Spermatophyta</taxon>
        <taxon>Magnoliopsida</taxon>
        <taxon>eudicotyledons</taxon>
        <taxon>Gunneridae</taxon>
        <taxon>Pentapetalae</taxon>
        <taxon>rosids</taxon>
        <taxon>fabids</taxon>
        <taxon>Fabales</taxon>
        <taxon>Fabaceae</taxon>
        <taxon>Papilionoideae</taxon>
        <taxon>50 kb inversion clade</taxon>
        <taxon>NPAAA clade</taxon>
        <taxon>indigoferoid/millettioid clade</taxon>
        <taxon>Phaseoleae</taxon>
        <taxon>Vigna</taxon>
    </lineage>
</organism>
<dbReference type="Proteomes" id="UP001374535">
    <property type="component" value="Chromosome 4"/>
</dbReference>
<keyword evidence="2" id="KW-1185">Reference proteome</keyword>
<proteinExistence type="predicted"/>
<evidence type="ECO:0000313" key="2">
    <source>
        <dbReference type="Proteomes" id="UP001374535"/>
    </source>
</evidence>
<dbReference type="EMBL" id="CP144697">
    <property type="protein sequence ID" value="WVZ15881.1"/>
    <property type="molecule type" value="Genomic_DNA"/>
</dbReference>
<evidence type="ECO:0000313" key="1">
    <source>
        <dbReference type="EMBL" id="WVZ15881.1"/>
    </source>
</evidence>
<accession>A0AAQ3NSY9</accession>
<sequence>MTTTVSGRCKSRPEVPETTLTTTMSSAAHAFAPPYLHRENGRYRQLCPPPGSLTASRQLSSTTTITLNLPFNQTAHYRVTPFFTETPFPTWWEQRLLCAGHCVLVGK</sequence>
<protein>
    <submittedName>
        <fullName evidence="1">Uncharacterized protein</fullName>
    </submittedName>
</protein>
<dbReference type="AlphaFoldDB" id="A0AAQ3NSY9"/>